<sequence>MDPEQAREALSRIDTRDEQGQNRPFASAILSVFSPRPPTHATPNTSGA</sequence>
<dbReference type="EMBL" id="CP011509">
    <property type="protein sequence ID" value="AKJ00477.1"/>
    <property type="molecule type" value="Genomic_DNA"/>
</dbReference>
<name>A0AAC8TC73_9BACT</name>
<evidence type="ECO:0000313" key="3">
    <source>
        <dbReference type="Proteomes" id="UP000035579"/>
    </source>
</evidence>
<evidence type="ECO:0000256" key="1">
    <source>
        <dbReference type="SAM" id="MobiDB-lite"/>
    </source>
</evidence>
<organism evidence="2 3">
    <name type="scientific">Archangium gephyra</name>
    <dbReference type="NCBI Taxonomy" id="48"/>
    <lineage>
        <taxon>Bacteria</taxon>
        <taxon>Pseudomonadati</taxon>
        <taxon>Myxococcota</taxon>
        <taxon>Myxococcia</taxon>
        <taxon>Myxococcales</taxon>
        <taxon>Cystobacterineae</taxon>
        <taxon>Archangiaceae</taxon>
        <taxon>Archangium</taxon>
    </lineage>
</organism>
<feature type="compositionally biased region" description="Basic and acidic residues" evidence="1">
    <location>
        <begin position="1"/>
        <end position="20"/>
    </location>
</feature>
<evidence type="ECO:0000313" key="2">
    <source>
        <dbReference type="EMBL" id="AKJ00477.1"/>
    </source>
</evidence>
<protein>
    <submittedName>
        <fullName evidence="2">Uncharacterized protein</fullName>
    </submittedName>
</protein>
<reference evidence="2 3" key="1">
    <citation type="submission" date="2015-05" db="EMBL/GenBank/DDBJ databases">
        <title>Genome assembly of Archangium gephyra DSM 2261.</title>
        <authorList>
            <person name="Sharma G."/>
            <person name="Subramanian S."/>
        </authorList>
    </citation>
    <scope>NUCLEOTIDE SEQUENCE [LARGE SCALE GENOMIC DNA]</scope>
    <source>
        <strain evidence="2 3">DSM 2261</strain>
    </source>
</reference>
<dbReference type="AlphaFoldDB" id="A0AAC8TC73"/>
<accession>A0AAC8TC73</accession>
<feature type="region of interest" description="Disordered" evidence="1">
    <location>
        <begin position="1"/>
        <end position="48"/>
    </location>
</feature>
<dbReference type="Proteomes" id="UP000035579">
    <property type="component" value="Chromosome"/>
</dbReference>
<gene>
    <name evidence="2" type="ORF">AA314_02103</name>
</gene>
<proteinExistence type="predicted"/>
<dbReference type="KEGG" id="age:AA314_02103"/>